<dbReference type="Proteomes" id="UP001057402">
    <property type="component" value="Chromosome 2"/>
</dbReference>
<gene>
    <name evidence="1" type="ORF">MLD38_003565</name>
</gene>
<evidence type="ECO:0000313" key="2">
    <source>
        <dbReference type="Proteomes" id="UP001057402"/>
    </source>
</evidence>
<keyword evidence="2" id="KW-1185">Reference proteome</keyword>
<sequence length="589" mass="67454">MERKAWSACHRHKFWAVVFAGVLFWSGLILLFNSDAMAAKKKILRIPSSAHIDDEVILSTDSEDDDAVFKVEIRSGDLNRGRGNTFAKEPDKEAWITPVKRSRAATKGKKSKARGRNSSKKRSTAASKAKKPDAGTGNTYMDKSRPSSKVEEPEAGAGSSSVQSVETVPKVNEPEMEIIRPDPIACAGRYIYMPRLPRRFNKDLIRNCRSLSPWTDMCTVLSNAGLGPQIENPGNVLSHEGWFATDQFSLEVIFHNRMKQYDCLTDNSSLASAVFVPYYAGIDVAQYLWFNSSTRVRDAGMRDLTRWLRMKPEWKVMRGKDHFMVAGRIGWDFRREYESDTDWGTNLLLLPESKNMIILVLESTLIYNGNDYAIPYPTYFHPTSDLEVEEWQNRTRRLRREFLFSFAGGKRPDRPNSIRGQLIDQCKSSPKQRCKLLECGLNGSKCYRPVDLMQLFQNSVFCLQPQGDSYTRRSSFDSILGGCIPVFFHNKSFYEQYKWHLPEDHEKYSVLIAEDDVRKGKVNVEELLSKIPTKRVWEMREEVIRMIPSVVYADPRAKGMVIDDAFNITIKGVMDRIGRLRNKEDEVGR</sequence>
<comment type="caution">
    <text evidence="1">The sequence shown here is derived from an EMBL/GenBank/DDBJ whole genome shotgun (WGS) entry which is preliminary data.</text>
</comment>
<protein>
    <submittedName>
        <fullName evidence="1">Uncharacterized protein</fullName>
    </submittedName>
</protein>
<name>A0ACB9SBH8_9MYRT</name>
<dbReference type="EMBL" id="CM042881">
    <property type="protein sequence ID" value="KAI4385552.1"/>
    <property type="molecule type" value="Genomic_DNA"/>
</dbReference>
<reference evidence="2" key="1">
    <citation type="journal article" date="2023" name="Front. Plant Sci.">
        <title>Chromosomal-level genome assembly of Melastoma candidum provides insights into trichome evolution.</title>
        <authorList>
            <person name="Zhong Y."/>
            <person name="Wu W."/>
            <person name="Sun C."/>
            <person name="Zou P."/>
            <person name="Liu Y."/>
            <person name="Dai S."/>
            <person name="Zhou R."/>
        </authorList>
    </citation>
    <scope>NUCLEOTIDE SEQUENCE [LARGE SCALE GENOMIC DNA]</scope>
</reference>
<accession>A0ACB9SBH8</accession>
<proteinExistence type="predicted"/>
<organism evidence="1 2">
    <name type="scientific">Melastoma candidum</name>
    <dbReference type="NCBI Taxonomy" id="119954"/>
    <lineage>
        <taxon>Eukaryota</taxon>
        <taxon>Viridiplantae</taxon>
        <taxon>Streptophyta</taxon>
        <taxon>Embryophyta</taxon>
        <taxon>Tracheophyta</taxon>
        <taxon>Spermatophyta</taxon>
        <taxon>Magnoliopsida</taxon>
        <taxon>eudicotyledons</taxon>
        <taxon>Gunneridae</taxon>
        <taxon>Pentapetalae</taxon>
        <taxon>rosids</taxon>
        <taxon>malvids</taxon>
        <taxon>Myrtales</taxon>
        <taxon>Melastomataceae</taxon>
        <taxon>Melastomatoideae</taxon>
        <taxon>Melastomateae</taxon>
        <taxon>Melastoma</taxon>
    </lineage>
</organism>
<evidence type="ECO:0000313" key="1">
    <source>
        <dbReference type="EMBL" id="KAI4385552.1"/>
    </source>
</evidence>